<dbReference type="Gene3D" id="3.40.390.10">
    <property type="entry name" value="Collagenase (Catalytic Domain)"/>
    <property type="match status" value="1"/>
</dbReference>
<dbReference type="InterPro" id="IPR008753">
    <property type="entry name" value="Peptidase_M13_N"/>
</dbReference>
<keyword evidence="5" id="KW-0862">Zinc</keyword>
<reference evidence="10 11" key="1">
    <citation type="submission" date="2020-03" db="EMBL/GenBank/DDBJ databases">
        <title>Sphingomonas sp. nov., isolated from fish.</title>
        <authorList>
            <person name="Hyun D.-W."/>
            <person name="Bae J.-W."/>
        </authorList>
    </citation>
    <scope>NUCLEOTIDE SEQUENCE [LARGE SCALE GENOMIC DNA]</scope>
    <source>
        <strain evidence="10 11">HDW15B</strain>
    </source>
</reference>
<dbReference type="CDD" id="cd08662">
    <property type="entry name" value="M13"/>
    <property type="match status" value="1"/>
</dbReference>
<feature type="signal peptide" evidence="7">
    <location>
        <begin position="1"/>
        <end position="16"/>
    </location>
</feature>
<evidence type="ECO:0000256" key="1">
    <source>
        <dbReference type="ARBA" id="ARBA00001947"/>
    </source>
</evidence>
<keyword evidence="7" id="KW-0732">Signal</keyword>
<protein>
    <submittedName>
        <fullName evidence="10">M13 family metallopeptidase</fullName>
    </submittedName>
</protein>
<keyword evidence="11" id="KW-1185">Reference proteome</keyword>
<feature type="chain" id="PRO_5026164823" evidence="7">
    <location>
        <begin position="17"/>
        <end position="687"/>
    </location>
</feature>
<evidence type="ECO:0000259" key="8">
    <source>
        <dbReference type="Pfam" id="PF01431"/>
    </source>
</evidence>
<name>A0A6G7YMD0_9SPHN</name>
<evidence type="ECO:0000259" key="9">
    <source>
        <dbReference type="Pfam" id="PF05649"/>
    </source>
</evidence>
<evidence type="ECO:0000313" key="11">
    <source>
        <dbReference type="Proteomes" id="UP000503222"/>
    </source>
</evidence>
<dbReference type="GO" id="GO:0046872">
    <property type="term" value="F:metal ion binding"/>
    <property type="evidence" value="ECO:0007669"/>
    <property type="project" value="UniProtKB-KW"/>
</dbReference>
<evidence type="ECO:0000256" key="7">
    <source>
        <dbReference type="SAM" id="SignalP"/>
    </source>
</evidence>
<dbReference type="InterPro" id="IPR042089">
    <property type="entry name" value="Peptidase_M13_dom_2"/>
</dbReference>
<evidence type="ECO:0000256" key="2">
    <source>
        <dbReference type="ARBA" id="ARBA00022670"/>
    </source>
</evidence>
<dbReference type="PROSITE" id="PS51885">
    <property type="entry name" value="NEPRILYSIN"/>
    <property type="match status" value="1"/>
</dbReference>
<dbReference type="InterPro" id="IPR018497">
    <property type="entry name" value="Peptidase_M13_C"/>
</dbReference>
<evidence type="ECO:0000256" key="5">
    <source>
        <dbReference type="ARBA" id="ARBA00022833"/>
    </source>
</evidence>
<accession>A0A6G7YMD0</accession>
<gene>
    <name evidence="10" type="ORF">G7077_02215</name>
</gene>
<keyword evidence="3" id="KW-0479">Metal-binding</keyword>
<dbReference type="GO" id="GO:0005886">
    <property type="term" value="C:plasma membrane"/>
    <property type="evidence" value="ECO:0007669"/>
    <property type="project" value="TreeGrafter"/>
</dbReference>
<dbReference type="Proteomes" id="UP000503222">
    <property type="component" value="Chromosome"/>
</dbReference>
<feature type="domain" description="Peptidase M13 C-terminal" evidence="8">
    <location>
        <begin position="484"/>
        <end position="684"/>
    </location>
</feature>
<dbReference type="InterPro" id="IPR000718">
    <property type="entry name" value="Peptidase_M13"/>
</dbReference>
<dbReference type="EMBL" id="CP049869">
    <property type="protein sequence ID" value="QIK77905.1"/>
    <property type="molecule type" value="Genomic_DNA"/>
</dbReference>
<dbReference type="PROSITE" id="PS51257">
    <property type="entry name" value="PROKAR_LIPOPROTEIN"/>
    <property type="match status" value="1"/>
</dbReference>
<dbReference type="Pfam" id="PF05649">
    <property type="entry name" value="Peptidase_M13_N"/>
    <property type="match status" value="1"/>
</dbReference>
<evidence type="ECO:0000313" key="10">
    <source>
        <dbReference type="EMBL" id="QIK77905.1"/>
    </source>
</evidence>
<dbReference type="SUPFAM" id="SSF55486">
    <property type="entry name" value="Metalloproteases ('zincins'), catalytic domain"/>
    <property type="match status" value="1"/>
</dbReference>
<dbReference type="Gene3D" id="1.10.1380.10">
    <property type="entry name" value="Neutral endopeptidase , domain2"/>
    <property type="match status" value="1"/>
</dbReference>
<organism evidence="10 11">
    <name type="scientific">Sphingomonas piscis</name>
    <dbReference type="NCBI Taxonomy" id="2714943"/>
    <lineage>
        <taxon>Bacteria</taxon>
        <taxon>Pseudomonadati</taxon>
        <taxon>Pseudomonadota</taxon>
        <taxon>Alphaproteobacteria</taxon>
        <taxon>Sphingomonadales</taxon>
        <taxon>Sphingomonadaceae</taxon>
        <taxon>Sphingomonas</taxon>
    </lineage>
</organism>
<sequence>MKRSALFLVASSLALAACGSTGTGTATEQAQGTEAGIVPASMDKSVKPGDDFFAYANGSWVKNTQIPEDRSSTGAFLIADQERERQTKELFDGLLKSNPDANSNEGRIVNYYNAYLNTDAIDKAGMVPAKADMDAIAAIADVRALSSYIGGTLRADTDPLNSTNYQTENLFGIFVTQGLNTPGETLPYLMQGGIGLPEREYYLSGEHAAVLPKYKAYIATVLQAAGYPDPQGAAGRVMDLETKIAQAHATREESEDFSKGAQVWSRAELEQKAPGIDWGALLNSAQLGQAQKFQAYHATAIPRLSSLVGSQPLQNWKDWLVFHTLNQQSNVLPKAIRDASFAFNGTELFGTPKQRPRDQLALNSVSNNLQDAVGKAYVDKYFPALAKSQVQGMVDNIKAAFAKRVQAISWMAPSTKEEALKKVQSIVVGVGYPDAWRDYSSLTIGNDAYANQKNAGLAEYRHQIAKIGKPMDRNEWWMPPQLVNAVNLPVQNALNFPAAILQRPFFDPKADAAFNYGAIGSVIGHEISHSFDNNGALFDSTGRLRNWWTPADFAKFQEAGAALAAQFDQYEALPGLHVNGKLTLGENIADVAGLAAAYDAYRASLGGKEAPVIDGLTGDQRFFIAYAQAWATKMRDATLRNRIATDGHAPGQYRALTVRNLDPWYQAFNVQPGEKLYLTPDKRVKVW</sequence>
<keyword evidence="6" id="KW-0482">Metalloprotease</keyword>
<feature type="domain" description="Peptidase M13 N-terminal" evidence="9">
    <location>
        <begin position="48"/>
        <end position="433"/>
    </location>
</feature>
<dbReference type="Pfam" id="PF01431">
    <property type="entry name" value="Peptidase_M13"/>
    <property type="match status" value="1"/>
</dbReference>
<dbReference type="KEGG" id="spii:G7077_02215"/>
<dbReference type="PANTHER" id="PTHR11733:SF211">
    <property type="entry name" value="OLIGOPEPTIDASE LIPOPROTEIN M13 FAMILY"/>
    <property type="match status" value="1"/>
</dbReference>
<proteinExistence type="predicted"/>
<keyword evidence="2" id="KW-0645">Protease</keyword>
<dbReference type="GO" id="GO:0016485">
    <property type="term" value="P:protein processing"/>
    <property type="evidence" value="ECO:0007669"/>
    <property type="project" value="TreeGrafter"/>
</dbReference>
<evidence type="ECO:0000256" key="4">
    <source>
        <dbReference type="ARBA" id="ARBA00022801"/>
    </source>
</evidence>
<comment type="cofactor">
    <cofactor evidence="1">
        <name>Zn(2+)</name>
        <dbReference type="ChEBI" id="CHEBI:29105"/>
    </cofactor>
</comment>
<dbReference type="RefSeq" id="WP_166410300.1">
    <property type="nucleotide sequence ID" value="NZ_CP049869.1"/>
</dbReference>
<dbReference type="InterPro" id="IPR024079">
    <property type="entry name" value="MetalloPept_cat_dom_sf"/>
</dbReference>
<evidence type="ECO:0000256" key="3">
    <source>
        <dbReference type="ARBA" id="ARBA00022723"/>
    </source>
</evidence>
<evidence type="ECO:0000256" key="6">
    <source>
        <dbReference type="ARBA" id="ARBA00023049"/>
    </source>
</evidence>
<dbReference type="PRINTS" id="PR00786">
    <property type="entry name" value="NEPRILYSIN"/>
</dbReference>
<dbReference type="GO" id="GO:0004222">
    <property type="term" value="F:metalloendopeptidase activity"/>
    <property type="evidence" value="ECO:0007669"/>
    <property type="project" value="InterPro"/>
</dbReference>
<dbReference type="PANTHER" id="PTHR11733">
    <property type="entry name" value="ZINC METALLOPROTEASE FAMILY M13 NEPRILYSIN-RELATED"/>
    <property type="match status" value="1"/>
</dbReference>
<dbReference type="AlphaFoldDB" id="A0A6G7YMD0"/>
<keyword evidence="4" id="KW-0378">Hydrolase</keyword>